<evidence type="ECO:0000256" key="2">
    <source>
        <dbReference type="ARBA" id="ARBA00022679"/>
    </source>
</evidence>
<comment type="caution">
    <text evidence="8">The sequence shown here is derived from an EMBL/GenBank/DDBJ whole genome shotgun (WGS) entry which is preliminary data.</text>
</comment>
<dbReference type="SUPFAM" id="SSF53335">
    <property type="entry name" value="S-adenosyl-L-methionine-dependent methyltransferases"/>
    <property type="match status" value="1"/>
</dbReference>
<evidence type="ECO:0000256" key="7">
    <source>
        <dbReference type="RuleBase" id="RU000417"/>
    </source>
</evidence>
<keyword evidence="1 5" id="KW-0489">Methyltransferase</keyword>
<dbReference type="PANTHER" id="PTHR10629:SF52">
    <property type="entry name" value="DNA (CYTOSINE-5)-METHYLTRANSFERASE 1"/>
    <property type="match status" value="1"/>
</dbReference>
<dbReference type="AlphaFoldDB" id="A0A8J3NFR7"/>
<keyword evidence="9" id="KW-1185">Reference proteome</keyword>
<dbReference type="InterPro" id="IPR018117">
    <property type="entry name" value="C5_DNA_meth_AS"/>
</dbReference>
<keyword evidence="4" id="KW-0680">Restriction system</keyword>
<evidence type="ECO:0000256" key="5">
    <source>
        <dbReference type="PROSITE-ProRule" id="PRU01016"/>
    </source>
</evidence>
<evidence type="ECO:0000256" key="6">
    <source>
        <dbReference type="RuleBase" id="RU000416"/>
    </source>
</evidence>
<dbReference type="PROSITE" id="PS51679">
    <property type="entry name" value="SAM_MT_C5"/>
    <property type="match status" value="1"/>
</dbReference>
<dbReference type="PROSITE" id="PS00094">
    <property type="entry name" value="C5_MTASE_1"/>
    <property type="match status" value="1"/>
</dbReference>
<dbReference type="GO" id="GO:0009307">
    <property type="term" value="P:DNA restriction-modification system"/>
    <property type="evidence" value="ECO:0007669"/>
    <property type="project" value="UniProtKB-KW"/>
</dbReference>
<reference evidence="8" key="1">
    <citation type="submission" date="2021-01" db="EMBL/GenBank/DDBJ databases">
        <title>Whole genome shotgun sequence of Actinocatenispora rupis NBRC 107355.</title>
        <authorList>
            <person name="Komaki H."/>
            <person name="Tamura T."/>
        </authorList>
    </citation>
    <scope>NUCLEOTIDE SEQUENCE</scope>
    <source>
        <strain evidence="8">NBRC 107355</strain>
    </source>
</reference>
<dbReference type="GO" id="GO:0003677">
    <property type="term" value="F:DNA binding"/>
    <property type="evidence" value="ECO:0007669"/>
    <property type="project" value="TreeGrafter"/>
</dbReference>
<evidence type="ECO:0000256" key="4">
    <source>
        <dbReference type="ARBA" id="ARBA00022747"/>
    </source>
</evidence>
<feature type="active site" evidence="5">
    <location>
        <position position="78"/>
    </location>
</feature>
<dbReference type="GO" id="GO:0003886">
    <property type="term" value="F:DNA (cytosine-5-)-methyltransferase activity"/>
    <property type="evidence" value="ECO:0007669"/>
    <property type="project" value="UniProtKB-EC"/>
</dbReference>
<dbReference type="PRINTS" id="PR00105">
    <property type="entry name" value="C5METTRFRASE"/>
</dbReference>
<comment type="similarity">
    <text evidence="5 6">Belongs to the class I-like SAM-binding methyltransferase superfamily. C5-methyltransferase family.</text>
</comment>
<dbReference type="GO" id="GO:0032259">
    <property type="term" value="P:methylation"/>
    <property type="evidence" value="ECO:0007669"/>
    <property type="project" value="UniProtKB-KW"/>
</dbReference>
<dbReference type="Proteomes" id="UP000612808">
    <property type="component" value="Unassembled WGS sequence"/>
</dbReference>
<protein>
    <recommendedName>
        <fullName evidence="7">Cytosine-specific methyltransferase</fullName>
        <ecNumber evidence="7">2.1.1.37</ecNumber>
    </recommendedName>
</protein>
<evidence type="ECO:0000313" key="9">
    <source>
        <dbReference type="Proteomes" id="UP000612808"/>
    </source>
</evidence>
<dbReference type="PANTHER" id="PTHR10629">
    <property type="entry name" value="CYTOSINE-SPECIFIC METHYLTRANSFERASE"/>
    <property type="match status" value="1"/>
</dbReference>
<gene>
    <name evidence="8" type="ORF">Aru02nite_49880</name>
</gene>
<proteinExistence type="inferred from homology"/>
<dbReference type="EMBL" id="BOMB01000029">
    <property type="protein sequence ID" value="GID14099.1"/>
    <property type="molecule type" value="Genomic_DNA"/>
</dbReference>
<accession>A0A8J3NFR7</accession>
<dbReference type="Pfam" id="PF00145">
    <property type="entry name" value="DNA_methylase"/>
    <property type="match status" value="1"/>
</dbReference>
<evidence type="ECO:0000256" key="1">
    <source>
        <dbReference type="ARBA" id="ARBA00022603"/>
    </source>
</evidence>
<dbReference type="InterPro" id="IPR050390">
    <property type="entry name" value="C5-Methyltransferase"/>
</dbReference>
<dbReference type="InterPro" id="IPR001525">
    <property type="entry name" value="C5_MeTfrase"/>
</dbReference>
<dbReference type="EC" id="2.1.1.37" evidence="7"/>
<name>A0A8J3NFR7_9ACTN</name>
<dbReference type="InterPro" id="IPR029063">
    <property type="entry name" value="SAM-dependent_MTases_sf"/>
</dbReference>
<dbReference type="NCBIfam" id="TIGR00675">
    <property type="entry name" value="dcm"/>
    <property type="match status" value="1"/>
</dbReference>
<sequence>MSYGFHAHPGFSLVGAADVEVGKPSTGHGAIGCNATYAANIGIKPLGVDLSAITPAELSDAILPGQSEIDVLLACPPCTGFSRAISRNYVEDDPRNSLVATVADFAAALKPKLIMMENVPQLINGNFRHHFIAFKEKLEELGYSVAARAYRLDNFGLPQQRERAIIIAAKQRSMLRTLDDLWAGYRIAPGATTVRRAISGLPAIEAGGTAPNDPNHTCPALSGDSLMRITAMPHDGGSWPDLLGDATTEKYLIPSMWKAVSRGRLNAYCDVYGRMSWDRPAPTVKRECSHVGNGRYAHPEQDRQCTVRELAILQGFPADYRFVGNSRKNLYRQVGDAVPPLVSYQLAHVANWVLTGTRPNIEHVLLPKTHLTASDLEAYDSDPTQLALV</sequence>
<dbReference type="Gene3D" id="3.90.120.10">
    <property type="entry name" value="DNA Methylase, subunit A, domain 2"/>
    <property type="match status" value="1"/>
</dbReference>
<keyword evidence="3 5" id="KW-0949">S-adenosyl-L-methionine</keyword>
<evidence type="ECO:0000256" key="3">
    <source>
        <dbReference type="ARBA" id="ARBA00022691"/>
    </source>
</evidence>
<keyword evidence="2 5" id="KW-0808">Transferase</keyword>
<comment type="catalytic activity">
    <reaction evidence="7">
        <text>a 2'-deoxycytidine in DNA + S-adenosyl-L-methionine = a 5-methyl-2'-deoxycytidine in DNA + S-adenosyl-L-homocysteine + H(+)</text>
        <dbReference type="Rhea" id="RHEA:13681"/>
        <dbReference type="Rhea" id="RHEA-COMP:11369"/>
        <dbReference type="Rhea" id="RHEA-COMP:11370"/>
        <dbReference type="ChEBI" id="CHEBI:15378"/>
        <dbReference type="ChEBI" id="CHEBI:57856"/>
        <dbReference type="ChEBI" id="CHEBI:59789"/>
        <dbReference type="ChEBI" id="CHEBI:85452"/>
        <dbReference type="ChEBI" id="CHEBI:85454"/>
        <dbReference type="EC" id="2.1.1.37"/>
    </reaction>
</comment>
<organism evidence="8 9">
    <name type="scientific">Actinocatenispora rupis</name>
    <dbReference type="NCBI Taxonomy" id="519421"/>
    <lineage>
        <taxon>Bacteria</taxon>
        <taxon>Bacillati</taxon>
        <taxon>Actinomycetota</taxon>
        <taxon>Actinomycetes</taxon>
        <taxon>Micromonosporales</taxon>
        <taxon>Micromonosporaceae</taxon>
        <taxon>Actinocatenispora</taxon>
    </lineage>
</organism>
<dbReference type="GO" id="GO:0044027">
    <property type="term" value="P:negative regulation of gene expression via chromosomal CpG island methylation"/>
    <property type="evidence" value="ECO:0007669"/>
    <property type="project" value="TreeGrafter"/>
</dbReference>
<dbReference type="Gene3D" id="3.40.50.150">
    <property type="entry name" value="Vaccinia Virus protein VP39"/>
    <property type="match status" value="1"/>
</dbReference>
<evidence type="ECO:0000313" key="8">
    <source>
        <dbReference type="EMBL" id="GID14099.1"/>
    </source>
</evidence>